<dbReference type="GO" id="GO:0005886">
    <property type="term" value="C:plasma membrane"/>
    <property type="evidence" value="ECO:0007669"/>
    <property type="project" value="TreeGrafter"/>
</dbReference>
<keyword evidence="2" id="KW-1015">Disulfide bond</keyword>
<dbReference type="Gene3D" id="2.60.40.10">
    <property type="entry name" value="Immunoglobulins"/>
    <property type="match status" value="3"/>
</dbReference>
<dbReference type="InterPro" id="IPR013098">
    <property type="entry name" value="Ig_I-set"/>
</dbReference>
<dbReference type="PROSITE" id="PS50835">
    <property type="entry name" value="IG_LIKE"/>
    <property type="match status" value="1"/>
</dbReference>
<dbReference type="PANTHER" id="PTHR45080">
    <property type="entry name" value="CONTACTIN 5"/>
    <property type="match status" value="1"/>
</dbReference>
<dbReference type="InterPro" id="IPR050958">
    <property type="entry name" value="Cell_Adh-Cytoskel_Orgn"/>
</dbReference>
<dbReference type="PANTHER" id="PTHR45080:SF8">
    <property type="entry name" value="IG-LIKE DOMAIN-CONTAINING PROTEIN"/>
    <property type="match status" value="1"/>
</dbReference>
<keyword evidence="3" id="KW-0393">Immunoglobulin domain</keyword>
<dbReference type="EMBL" id="EF710652">
    <property type="protein sequence ID" value="ACE75298.1"/>
    <property type="molecule type" value="Genomic_DNA"/>
</dbReference>
<evidence type="ECO:0000256" key="2">
    <source>
        <dbReference type="ARBA" id="ARBA00023157"/>
    </source>
</evidence>
<dbReference type="AlphaFoldDB" id="B7S8S3"/>
<dbReference type="InterPro" id="IPR036179">
    <property type="entry name" value="Ig-like_dom_sf"/>
</dbReference>
<dbReference type="GO" id="GO:0007156">
    <property type="term" value="P:homophilic cell adhesion via plasma membrane adhesion molecules"/>
    <property type="evidence" value="ECO:0007669"/>
    <property type="project" value="TreeGrafter"/>
</dbReference>
<gene>
    <name evidence="5" type="ORF">GIP_L3_0010</name>
</gene>
<evidence type="ECO:0000256" key="3">
    <source>
        <dbReference type="ARBA" id="ARBA00023319"/>
    </source>
</evidence>
<name>B7S8S3_GLYIN</name>
<dbReference type="InterPro" id="IPR007110">
    <property type="entry name" value="Ig-like_dom"/>
</dbReference>
<reference evidence="5" key="1">
    <citation type="submission" date="2007-06" db="EMBL/GenBank/DDBJ databases">
        <title>Bracovirus Evolution: Comparative Genomics of Multiple Viral and Proviral Genomes.</title>
        <authorList>
            <person name="Desjardins C.A."/>
            <person name="Gundersen-Rindal D.E."/>
            <person name="Hostetler J.B."/>
            <person name="Tallon L.J."/>
            <person name="Utterback T.R."/>
            <person name="Fuester R.W."/>
            <person name="Schatz M.C."/>
            <person name="Pedroni M.J."/>
            <person name="Fadrosh D.W."/>
            <person name="Haas B.J."/>
            <person name="Toms B.S."/>
            <person name="Chen D."/>
            <person name="Nene V."/>
        </authorList>
    </citation>
    <scope>NUCLEOTIDE SEQUENCE</scope>
</reference>
<dbReference type="InterPro" id="IPR013783">
    <property type="entry name" value="Ig-like_fold"/>
</dbReference>
<accession>B7S8S3</accession>
<sequence length="335" mass="37781">MRSGYVSFELTIKNVTLEDFGEYECFIYEYSSVKTAKIKLEPHERKHLELSSARNVIAVEIGYEWEFIFNVSAYPLPSFKWYDPNGQERKNLWDLKDCEINNESFSVGMRIPRAYFEDFGTHTVVADNSEITTNITFDLKVIAKPEITISEIYPVGNYEINQSIEFQCHASGYPTPSLMWEYEDFNNGLIGNSLESGKELFQNETKLTGETTVASTITIKMVKSGMIKCKACDTEECIRFTVQMVNVFDPKITCDKLNTSLAPCENVQTGPSLGSNSNDANDLIMTSQHVNASEGGSVSIQCGFSVDKFRRESILWRSNTTSLVTNGNSFSLLTQ</sequence>
<evidence type="ECO:0000256" key="1">
    <source>
        <dbReference type="ARBA" id="ARBA00022729"/>
    </source>
</evidence>
<evidence type="ECO:0000313" key="5">
    <source>
        <dbReference type="EMBL" id="ACE75298.1"/>
    </source>
</evidence>
<dbReference type="Pfam" id="PF07679">
    <property type="entry name" value="I-set"/>
    <property type="match status" value="1"/>
</dbReference>
<evidence type="ECO:0000259" key="4">
    <source>
        <dbReference type="PROSITE" id="PS50835"/>
    </source>
</evidence>
<keyword evidence="1" id="KW-0732">Signal</keyword>
<protein>
    <recommendedName>
        <fullName evidence="4">Ig-like domain-containing protein</fullName>
    </recommendedName>
</protein>
<proteinExistence type="predicted"/>
<organism evidence="5">
    <name type="scientific">Glyptapanteles indiensis</name>
    <name type="common">Parasitoid wasp</name>
    <dbReference type="NCBI Taxonomy" id="92994"/>
    <lineage>
        <taxon>Eukaryota</taxon>
        <taxon>Metazoa</taxon>
        <taxon>Ecdysozoa</taxon>
        <taxon>Arthropoda</taxon>
        <taxon>Hexapoda</taxon>
        <taxon>Insecta</taxon>
        <taxon>Pterygota</taxon>
        <taxon>Neoptera</taxon>
        <taxon>Endopterygota</taxon>
        <taxon>Hymenoptera</taxon>
        <taxon>Apocrita</taxon>
        <taxon>Ichneumonoidea</taxon>
        <taxon>Braconidae</taxon>
        <taxon>Microgastrinae</taxon>
        <taxon>Glyptapanteles</taxon>
    </lineage>
</organism>
<dbReference type="SUPFAM" id="SSF48726">
    <property type="entry name" value="Immunoglobulin"/>
    <property type="match status" value="3"/>
</dbReference>
<feature type="domain" description="Ig-like" evidence="4">
    <location>
        <begin position="145"/>
        <end position="231"/>
    </location>
</feature>